<comment type="caution">
    <text evidence="1">The sequence shown here is derived from an EMBL/GenBank/DDBJ whole genome shotgun (WGS) entry which is preliminary data.</text>
</comment>
<dbReference type="AlphaFoldDB" id="A0AAE0H596"/>
<name>A0AAE0H596_9CHLO</name>
<sequence>MTCWMEEAVFGEAQNSAKCSSRFLERNNLSFLSSTVISECFPVVEGERAVDARQTPEVGFQSIDQGLAVVVLGRLPVLGGLSSIIGIMKTEGSGRIYAFTAAAMTAAADDKGNRRCIR</sequence>
<evidence type="ECO:0000313" key="1">
    <source>
        <dbReference type="EMBL" id="KAK3289950.1"/>
    </source>
</evidence>
<protein>
    <submittedName>
        <fullName evidence="1">Uncharacterized protein</fullName>
    </submittedName>
</protein>
<accession>A0AAE0H596</accession>
<keyword evidence="2" id="KW-1185">Reference proteome</keyword>
<gene>
    <name evidence="1" type="ORF">CYMTET_2664</name>
</gene>
<dbReference type="EMBL" id="LGRX02000009">
    <property type="protein sequence ID" value="KAK3289950.1"/>
    <property type="molecule type" value="Genomic_DNA"/>
</dbReference>
<proteinExistence type="predicted"/>
<organism evidence="1 2">
    <name type="scientific">Cymbomonas tetramitiformis</name>
    <dbReference type="NCBI Taxonomy" id="36881"/>
    <lineage>
        <taxon>Eukaryota</taxon>
        <taxon>Viridiplantae</taxon>
        <taxon>Chlorophyta</taxon>
        <taxon>Pyramimonadophyceae</taxon>
        <taxon>Pyramimonadales</taxon>
        <taxon>Pyramimonadaceae</taxon>
        <taxon>Cymbomonas</taxon>
    </lineage>
</organism>
<reference evidence="1 2" key="1">
    <citation type="journal article" date="2015" name="Genome Biol. Evol.">
        <title>Comparative Genomics of a Bacterivorous Green Alga Reveals Evolutionary Causalities and Consequences of Phago-Mixotrophic Mode of Nutrition.</title>
        <authorList>
            <person name="Burns J.A."/>
            <person name="Paasch A."/>
            <person name="Narechania A."/>
            <person name="Kim E."/>
        </authorList>
    </citation>
    <scope>NUCLEOTIDE SEQUENCE [LARGE SCALE GENOMIC DNA]</scope>
    <source>
        <strain evidence="1 2">PLY_AMNH</strain>
    </source>
</reference>
<dbReference type="Proteomes" id="UP001190700">
    <property type="component" value="Unassembled WGS sequence"/>
</dbReference>
<evidence type="ECO:0000313" key="2">
    <source>
        <dbReference type="Proteomes" id="UP001190700"/>
    </source>
</evidence>